<feature type="region of interest" description="Disordered" evidence="1">
    <location>
        <begin position="19"/>
        <end position="110"/>
    </location>
</feature>
<feature type="compositionally biased region" description="Polar residues" evidence="1">
    <location>
        <begin position="57"/>
        <end position="85"/>
    </location>
</feature>
<accession>A0AAV2FCW9</accession>
<proteinExistence type="predicted"/>
<name>A0AAV2FCW9_9ROSI</name>
<keyword evidence="3" id="KW-1185">Reference proteome</keyword>
<gene>
    <name evidence="2" type="ORF">LTRI10_LOCUS36072</name>
</gene>
<sequence>MSHECDWKPFEVRPIFCTSISGAPNNSSLPEAKAHESESNPTETGYGSSMIFKQKPKQSGKNIASANITRSSSTQFPATQTTNKTSRIESHPTAINYNGYDEQRREDYHQ</sequence>
<organism evidence="2 3">
    <name type="scientific">Linum trigynum</name>
    <dbReference type="NCBI Taxonomy" id="586398"/>
    <lineage>
        <taxon>Eukaryota</taxon>
        <taxon>Viridiplantae</taxon>
        <taxon>Streptophyta</taxon>
        <taxon>Embryophyta</taxon>
        <taxon>Tracheophyta</taxon>
        <taxon>Spermatophyta</taxon>
        <taxon>Magnoliopsida</taxon>
        <taxon>eudicotyledons</taxon>
        <taxon>Gunneridae</taxon>
        <taxon>Pentapetalae</taxon>
        <taxon>rosids</taxon>
        <taxon>fabids</taxon>
        <taxon>Malpighiales</taxon>
        <taxon>Linaceae</taxon>
        <taxon>Linum</taxon>
    </lineage>
</organism>
<feature type="compositionally biased region" description="Basic and acidic residues" evidence="1">
    <location>
        <begin position="101"/>
        <end position="110"/>
    </location>
</feature>
<feature type="compositionally biased region" description="Polar residues" evidence="1">
    <location>
        <begin position="19"/>
        <end position="29"/>
    </location>
</feature>
<reference evidence="2 3" key="1">
    <citation type="submission" date="2024-04" db="EMBL/GenBank/DDBJ databases">
        <authorList>
            <person name="Fracassetti M."/>
        </authorList>
    </citation>
    <scope>NUCLEOTIDE SEQUENCE [LARGE SCALE GENOMIC DNA]</scope>
</reference>
<evidence type="ECO:0000313" key="3">
    <source>
        <dbReference type="Proteomes" id="UP001497516"/>
    </source>
</evidence>
<dbReference type="EMBL" id="OZ034819">
    <property type="protein sequence ID" value="CAL1395653.1"/>
    <property type="molecule type" value="Genomic_DNA"/>
</dbReference>
<protein>
    <submittedName>
        <fullName evidence="2">Uncharacterized protein</fullName>
    </submittedName>
</protein>
<dbReference type="Proteomes" id="UP001497516">
    <property type="component" value="Chromosome 6"/>
</dbReference>
<evidence type="ECO:0000256" key="1">
    <source>
        <dbReference type="SAM" id="MobiDB-lite"/>
    </source>
</evidence>
<dbReference type="AlphaFoldDB" id="A0AAV2FCW9"/>
<evidence type="ECO:0000313" key="2">
    <source>
        <dbReference type="EMBL" id="CAL1395653.1"/>
    </source>
</evidence>